<proteinExistence type="predicted"/>
<evidence type="ECO:0000313" key="5">
    <source>
        <dbReference type="EMBL" id="CAB4964415.1"/>
    </source>
</evidence>
<name>A0A6J7L987_9ZZZZ</name>
<accession>A0A6J7L987</accession>
<dbReference type="EMBL" id="CAEZYL010000038">
    <property type="protein sequence ID" value="CAB4723454.1"/>
    <property type="molecule type" value="Genomic_DNA"/>
</dbReference>
<dbReference type="EMBL" id="CAEZUD010000033">
    <property type="protein sequence ID" value="CAB4591355.1"/>
    <property type="molecule type" value="Genomic_DNA"/>
</dbReference>
<dbReference type="Pfam" id="PF10745">
    <property type="entry name" value="DUF2530"/>
    <property type="match status" value="1"/>
</dbReference>
<feature type="transmembrane region" description="Helical" evidence="1">
    <location>
        <begin position="7"/>
        <end position="28"/>
    </location>
</feature>
<dbReference type="EMBL" id="CAFBPI010000038">
    <property type="protein sequence ID" value="CAB5015567.1"/>
    <property type="molecule type" value="Genomic_DNA"/>
</dbReference>
<dbReference type="EMBL" id="CAEZUY010000068">
    <property type="protein sequence ID" value="CAB4616708.1"/>
    <property type="molecule type" value="Genomic_DNA"/>
</dbReference>
<gene>
    <name evidence="2" type="ORF">UFOPK1778_00717</name>
    <name evidence="3" type="ORF">UFOPK1863_00756</name>
    <name evidence="4" type="ORF">UFOPK2689_00732</name>
    <name evidence="5" type="ORF">UFOPK3874_00784</name>
    <name evidence="6" type="ORF">UFOPK4095_00714</name>
</gene>
<protein>
    <submittedName>
        <fullName evidence="5">Unannotated protein</fullName>
    </submittedName>
</protein>
<keyword evidence="1" id="KW-0812">Transmembrane</keyword>
<organism evidence="5">
    <name type="scientific">freshwater metagenome</name>
    <dbReference type="NCBI Taxonomy" id="449393"/>
    <lineage>
        <taxon>unclassified sequences</taxon>
        <taxon>metagenomes</taxon>
        <taxon>ecological metagenomes</taxon>
    </lineage>
</organism>
<feature type="transmembrane region" description="Helical" evidence="1">
    <location>
        <begin position="34"/>
        <end position="53"/>
    </location>
</feature>
<sequence>MFKNLGPVAVIITGTVMWVIALVVLIAVNASANKMWVCLVGIALGLVGLRYTIRRARREVL</sequence>
<dbReference type="InterPro" id="IPR019681">
    <property type="entry name" value="DUF2530"/>
</dbReference>
<dbReference type="AlphaFoldDB" id="A0A6J7L987"/>
<reference evidence="5" key="1">
    <citation type="submission" date="2020-05" db="EMBL/GenBank/DDBJ databases">
        <authorList>
            <person name="Chiriac C."/>
            <person name="Salcher M."/>
            <person name="Ghai R."/>
            <person name="Kavagutti S V."/>
        </authorList>
    </citation>
    <scope>NUCLEOTIDE SEQUENCE</scope>
</reference>
<evidence type="ECO:0000313" key="3">
    <source>
        <dbReference type="EMBL" id="CAB4616708.1"/>
    </source>
</evidence>
<keyword evidence="1" id="KW-1133">Transmembrane helix</keyword>
<dbReference type="EMBL" id="CAFBNS010000144">
    <property type="protein sequence ID" value="CAB4964415.1"/>
    <property type="molecule type" value="Genomic_DNA"/>
</dbReference>
<evidence type="ECO:0000256" key="1">
    <source>
        <dbReference type="SAM" id="Phobius"/>
    </source>
</evidence>
<evidence type="ECO:0000313" key="4">
    <source>
        <dbReference type="EMBL" id="CAB4723454.1"/>
    </source>
</evidence>
<keyword evidence="1" id="KW-0472">Membrane</keyword>
<evidence type="ECO:0000313" key="2">
    <source>
        <dbReference type="EMBL" id="CAB4591355.1"/>
    </source>
</evidence>
<evidence type="ECO:0000313" key="6">
    <source>
        <dbReference type="EMBL" id="CAB5015567.1"/>
    </source>
</evidence>